<evidence type="ECO:0000256" key="6">
    <source>
        <dbReference type="ARBA" id="ARBA00022705"/>
    </source>
</evidence>
<keyword evidence="3" id="KW-0963">Cytoplasm</keyword>
<dbReference type="GO" id="GO:0008408">
    <property type="term" value="F:3'-5' exonuclease activity"/>
    <property type="evidence" value="ECO:0007669"/>
    <property type="project" value="InterPro"/>
</dbReference>
<evidence type="ECO:0000313" key="10">
    <source>
        <dbReference type="EMBL" id="KKT90767.1"/>
    </source>
</evidence>
<sequence>TIEEMLRILPALEKQEEFIEIFIDPTQILFKTQTVQAVSRLIDGNFPEYEPIIPKNTEMEIVVSRSELINALKLTSSFSGRANDISFILGENKKHIELYSGDASLGEGRYKVSARIKGDGASSLTFNWRYFLDGLKVFDSEEVTIGINAPDKPVVIKTQEEPLLIYIVMPIKN</sequence>
<evidence type="ECO:0000256" key="7">
    <source>
        <dbReference type="ARBA" id="ARBA00022932"/>
    </source>
</evidence>
<evidence type="ECO:0000313" key="11">
    <source>
        <dbReference type="Proteomes" id="UP000033966"/>
    </source>
</evidence>
<proteinExistence type="inferred from homology"/>
<dbReference type="Gene3D" id="3.70.10.10">
    <property type="match status" value="1"/>
</dbReference>
<name>A0A0G1NCC5_9BACT</name>
<dbReference type="CDD" id="cd00140">
    <property type="entry name" value="beta_clamp"/>
    <property type="match status" value="1"/>
</dbReference>
<keyword evidence="8" id="KW-0238">DNA-binding</keyword>
<dbReference type="GO" id="GO:0003677">
    <property type="term" value="F:DNA binding"/>
    <property type="evidence" value="ECO:0007669"/>
    <property type="project" value="UniProtKB-KW"/>
</dbReference>
<dbReference type="GO" id="GO:0005737">
    <property type="term" value="C:cytoplasm"/>
    <property type="evidence" value="ECO:0007669"/>
    <property type="project" value="UniProtKB-SubCell"/>
</dbReference>
<dbReference type="Gene3D" id="3.10.150.10">
    <property type="entry name" value="DNA Polymerase III, subunit A, domain 2"/>
    <property type="match status" value="1"/>
</dbReference>
<dbReference type="Proteomes" id="UP000033966">
    <property type="component" value="Unassembled WGS sequence"/>
</dbReference>
<evidence type="ECO:0000256" key="8">
    <source>
        <dbReference type="ARBA" id="ARBA00023125"/>
    </source>
</evidence>
<evidence type="ECO:0000259" key="9">
    <source>
        <dbReference type="Pfam" id="PF02768"/>
    </source>
</evidence>
<keyword evidence="7" id="KW-0239">DNA-directed DNA polymerase</keyword>
<dbReference type="SUPFAM" id="SSF55979">
    <property type="entry name" value="DNA clamp"/>
    <property type="match status" value="1"/>
</dbReference>
<comment type="subcellular location">
    <subcellularLocation>
        <location evidence="1">Cytoplasm</location>
    </subcellularLocation>
</comment>
<dbReference type="PANTHER" id="PTHR30478">
    <property type="entry name" value="DNA POLYMERASE III SUBUNIT BETA"/>
    <property type="match status" value="1"/>
</dbReference>
<feature type="domain" description="DNA polymerase III beta sliding clamp C-terminal" evidence="9">
    <location>
        <begin position="52"/>
        <end position="171"/>
    </location>
</feature>
<reference evidence="10 11" key="1">
    <citation type="journal article" date="2015" name="Nature">
        <title>rRNA introns, odd ribosomes, and small enigmatic genomes across a large radiation of phyla.</title>
        <authorList>
            <person name="Brown C.T."/>
            <person name="Hug L.A."/>
            <person name="Thomas B.C."/>
            <person name="Sharon I."/>
            <person name="Castelle C.J."/>
            <person name="Singh A."/>
            <person name="Wilkins M.J."/>
            <person name="Williams K.H."/>
            <person name="Banfield J.F."/>
        </authorList>
    </citation>
    <scope>NUCLEOTIDE SEQUENCE [LARGE SCALE GENOMIC DNA]</scope>
</reference>
<dbReference type="Pfam" id="PF02768">
    <property type="entry name" value="DNA_pol3_beta_3"/>
    <property type="match status" value="1"/>
</dbReference>
<evidence type="ECO:0000256" key="5">
    <source>
        <dbReference type="ARBA" id="ARBA00022695"/>
    </source>
</evidence>
<accession>A0A0G1NCC5</accession>
<evidence type="ECO:0000256" key="1">
    <source>
        <dbReference type="ARBA" id="ARBA00004496"/>
    </source>
</evidence>
<gene>
    <name evidence="10" type="ORF">UW92_C0027G0001</name>
</gene>
<dbReference type="PANTHER" id="PTHR30478:SF0">
    <property type="entry name" value="BETA SLIDING CLAMP"/>
    <property type="match status" value="1"/>
</dbReference>
<protein>
    <submittedName>
        <fullName evidence="10">Polymerase III, beta subunit protein</fullName>
    </submittedName>
</protein>
<dbReference type="InterPro" id="IPR046938">
    <property type="entry name" value="DNA_clamp_sf"/>
</dbReference>
<keyword evidence="5" id="KW-0548">Nucleotidyltransferase</keyword>
<comment type="caution">
    <text evidence="10">The sequence shown here is derived from an EMBL/GenBank/DDBJ whole genome shotgun (WGS) entry which is preliminary data.</text>
</comment>
<dbReference type="EMBL" id="LCKF01000027">
    <property type="protein sequence ID" value="KKT90767.1"/>
    <property type="molecule type" value="Genomic_DNA"/>
</dbReference>
<dbReference type="AlphaFoldDB" id="A0A0G1NCC5"/>
<keyword evidence="4" id="KW-0808">Transferase</keyword>
<feature type="non-terminal residue" evidence="10">
    <location>
        <position position="1"/>
    </location>
</feature>
<dbReference type="GO" id="GO:0003887">
    <property type="term" value="F:DNA-directed DNA polymerase activity"/>
    <property type="evidence" value="ECO:0007669"/>
    <property type="project" value="UniProtKB-KW"/>
</dbReference>
<dbReference type="GO" id="GO:0006271">
    <property type="term" value="P:DNA strand elongation involved in DNA replication"/>
    <property type="evidence" value="ECO:0007669"/>
    <property type="project" value="TreeGrafter"/>
</dbReference>
<dbReference type="InterPro" id="IPR022635">
    <property type="entry name" value="DNA_polIII_beta_C"/>
</dbReference>
<evidence type="ECO:0000256" key="4">
    <source>
        <dbReference type="ARBA" id="ARBA00022679"/>
    </source>
</evidence>
<comment type="similarity">
    <text evidence="2">Belongs to the beta sliding clamp family.</text>
</comment>
<organism evidence="10 11">
    <name type="scientific">Candidatus Jorgensenbacteria bacterium GW2011_GWA2_45_13</name>
    <dbReference type="NCBI Taxonomy" id="1618662"/>
    <lineage>
        <taxon>Bacteria</taxon>
        <taxon>Candidatus Joergenseniibacteriota</taxon>
    </lineage>
</organism>
<dbReference type="InterPro" id="IPR001001">
    <property type="entry name" value="DNA_polIII_beta"/>
</dbReference>
<evidence type="ECO:0000256" key="3">
    <source>
        <dbReference type="ARBA" id="ARBA00022490"/>
    </source>
</evidence>
<dbReference type="GO" id="GO:0009360">
    <property type="term" value="C:DNA polymerase III complex"/>
    <property type="evidence" value="ECO:0007669"/>
    <property type="project" value="InterPro"/>
</dbReference>
<evidence type="ECO:0000256" key="2">
    <source>
        <dbReference type="ARBA" id="ARBA00010752"/>
    </source>
</evidence>
<keyword evidence="6" id="KW-0235">DNA replication</keyword>